<evidence type="ECO:0000256" key="1">
    <source>
        <dbReference type="ARBA" id="ARBA00004651"/>
    </source>
</evidence>
<feature type="transmembrane region" description="Helical" evidence="6">
    <location>
        <begin position="110"/>
        <end position="133"/>
    </location>
</feature>
<name>A0ABP7GCE2_9ACTN</name>
<evidence type="ECO:0000256" key="4">
    <source>
        <dbReference type="ARBA" id="ARBA00022989"/>
    </source>
</evidence>
<keyword evidence="2" id="KW-1003">Cell membrane</keyword>
<proteinExistence type="predicted"/>
<dbReference type="InterPro" id="IPR051611">
    <property type="entry name" value="ECF_transporter_component"/>
</dbReference>
<feature type="transmembrane region" description="Helical" evidence="6">
    <location>
        <begin position="145"/>
        <end position="164"/>
    </location>
</feature>
<dbReference type="NCBIfam" id="TIGR02454">
    <property type="entry name" value="ECF_T_CbiQ"/>
    <property type="match status" value="1"/>
</dbReference>
<evidence type="ECO:0000256" key="3">
    <source>
        <dbReference type="ARBA" id="ARBA00022692"/>
    </source>
</evidence>
<dbReference type="RefSeq" id="WP_344975382.1">
    <property type="nucleotide sequence ID" value="NZ_BAABDD010000030.1"/>
</dbReference>
<comment type="caution">
    <text evidence="7">The sequence shown here is derived from an EMBL/GenBank/DDBJ whole genome shotgun (WGS) entry which is preliminary data.</text>
</comment>
<keyword evidence="3 6" id="KW-0812">Transmembrane</keyword>
<evidence type="ECO:0000256" key="2">
    <source>
        <dbReference type="ARBA" id="ARBA00022475"/>
    </source>
</evidence>
<dbReference type="PANTHER" id="PTHR34857">
    <property type="entry name" value="SLL0384 PROTEIN"/>
    <property type="match status" value="1"/>
</dbReference>
<accession>A0ABP7GCE2</accession>
<feature type="transmembrane region" description="Helical" evidence="6">
    <location>
        <begin position="184"/>
        <end position="202"/>
    </location>
</feature>
<protein>
    <submittedName>
        <fullName evidence="7">Cobalt ECF transporter T component CbiQ</fullName>
    </submittedName>
</protein>
<feature type="transmembrane region" description="Helical" evidence="6">
    <location>
        <begin position="232"/>
        <end position="253"/>
    </location>
</feature>
<dbReference type="InterPro" id="IPR012809">
    <property type="entry name" value="ECF_CbiQ"/>
</dbReference>
<dbReference type="PANTHER" id="PTHR34857:SF2">
    <property type="entry name" value="SLL0384 PROTEIN"/>
    <property type="match status" value="1"/>
</dbReference>
<evidence type="ECO:0000313" key="8">
    <source>
        <dbReference type="Proteomes" id="UP001500908"/>
    </source>
</evidence>
<feature type="transmembrane region" description="Helical" evidence="6">
    <location>
        <begin position="44"/>
        <end position="61"/>
    </location>
</feature>
<evidence type="ECO:0000256" key="5">
    <source>
        <dbReference type="ARBA" id="ARBA00023136"/>
    </source>
</evidence>
<keyword evidence="5 6" id="KW-0472">Membrane</keyword>
<evidence type="ECO:0000313" key="7">
    <source>
        <dbReference type="EMBL" id="GAA3760065.1"/>
    </source>
</evidence>
<evidence type="ECO:0000256" key="6">
    <source>
        <dbReference type="SAM" id="Phobius"/>
    </source>
</evidence>
<keyword evidence="8" id="KW-1185">Reference proteome</keyword>
<reference evidence="8" key="1">
    <citation type="journal article" date="2019" name="Int. J. Syst. Evol. Microbiol.">
        <title>The Global Catalogue of Microorganisms (GCM) 10K type strain sequencing project: providing services to taxonomists for standard genome sequencing and annotation.</title>
        <authorList>
            <consortium name="The Broad Institute Genomics Platform"/>
            <consortium name="The Broad Institute Genome Sequencing Center for Infectious Disease"/>
            <person name="Wu L."/>
            <person name="Ma J."/>
        </authorList>
    </citation>
    <scope>NUCLEOTIDE SEQUENCE [LARGE SCALE GENOMIC DNA]</scope>
    <source>
        <strain evidence="8">JCM 17137</strain>
    </source>
</reference>
<sequence>MSAGHRPLLYREGHTPLHRLPAQCKLAAACCFVLIVVATPREQFWAFAVYAGLLAGVAAVGRVPPGFVAARMLIEIPFVVFALALPFLSTGEQTVEVLGVSLVVNGLLDAFALLVKGSLGVATSIVLAATTRVAELLDGLERLRLPRILVLIAAFMIRYIAVVAEEMGHMRVAMASRGFRPRTLRHLPALASLAGSLFIRTYERGERIYVAMLSRGYSGTMPATAVPATPRAWAATATLPTLALAVLAAGWMLQL</sequence>
<comment type="subcellular location">
    <subcellularLocation>
        <location evidence="1">Cell membrane</location>
        <topology evidence="1">Multi-pass membrane protein</topology>
    </subcellularLocation>
</comment>
<organism evidence="7 8">
    <name type="scientific">Salinactinospora qingdaonensis</name>
    <dbReference type="NCBI Taxonomy" id="702744"/>
    <lineage>
        <taxon>Bacteria</taxon>
        <taxon>Bacillati</taxon>
        <taxon>Actinomycetota</taxon>
        <taxon>Actinomycetes</taxon>
        <taxon>Streptosporangiales</taxon>
        <taxon>Nocardiopsidaceae</taxon>
        <taxon>Salinactinospora</taxon>
    </lineage>
</organism>
<dbReference type="InterPro" id="IPR003339">
    <property type="entry name" value="ABC/ECF_trnsptr_transmembrane"/>
</dbReference>
<dbReference type="CDD" id="cd16914">
    <property type="entry name" value="EcfT"/>
    <property type="match status" value="1"/>
</dbReference>
<dbReference type="Pfam" id="PF02361">
    <property type="entry name" value="CbiQ"/>
    <property type="match status" value="1"/>
</dbReference>
<feature type="transmembrane region" description="Helical" evidence="6">
    <location>
        <begin position="73"/>
        <end position="90"/>
    </location>
</feature>
<feature type="transmembrane region" description="Helical" evidence="6">
    <location>
        <begin position="20"/>
        <end position="38"/>
    </location>
</feature>
<gene>
    <name evidence="7" type="primary">cbiQ_2</name>
    <name evidence="7" type="ORF">GCM10022402_42490</name>
</gene>
<keyword evidence="4 6" id="KW-1133">Transmembrane helix</keyword>
<dbReference type="EMBL" id="BAABDD010000030">
    <property type="protein sequence ID" value="GAA3760065.1"/>
    <property type="molecule type" value="Genomic_DNA"/>
</dbReference>
<dbReference type="Proteomes" id="UP001500908">
    <property type="component" value="Unassembled WGS sequence"/>
</dbReference>